<gene>
    <name evidence="2" type="ORF">GOP47_0016969</name>
</gene>
<dbReference type="OrthoDB" id="1993216at2759"/>
<reference evidence="2" key="1">
    <citation type="submission" date="2021-01" db="EMBL/GenBank/DDBJ databases">
        <title>Adiantum capillus-veneris genome.</title>
        <authorList>
            <person name="Fang Y."/>
            <person name="Liao Q."/>
        </authorList>
    </citation>
    <scope>NUCLEOTIDE SEQUENCE</scope>
    <source>
        <strain evidence="2">H3</strain>
        <tissue evidence="2">Leaf</tissue>
    </source>
</reference>
<evidence type="ECO:0000256" key="1">
    <source>
        <dbReference type="SAM" id="SignalP"/>
    </source>
</evidence>
<sequence length="149" mass="16365">MQAPNSHKSLYLFLCFINATLLLLILLATTHPPARSSGDSYGVHSHTSTVYAPTTRKMALRRTTGSASHLRLSKFTGLARRSLLHLAAEDHQELSATKDTVSINAKHVATTKTLTNTITHDHLPHHEVDVSATFHVDYSGPKTHPPKNN</sequence>
<evidence type="ECO:0000313" key="3">
    <source>
        <dbReference type="Proteomes" id="UP000886520"/>
    </source>
</evidence>
<name>A0A9D4UJF4_ADICA</name>
<dbReference type="Proteomes" id="UP000886520">
    <property type="component" value="Chromosome 16"/>
</dbReference>
<keyword evidence="1" id="KW-0732">Signal</keyword>
<accession>A0A9D4UJF4</accession>
<protein>
    <submittedName>
        <fullName evidence="2">Uncharacterized protein</fullName>
    </submittedName>
</protein>
<organism evidence="2 3">
    <name type="scientific">Adiantum capillus-veneris</name>
    <name type="common">Maidenhair fern</name>
    <dbReference type="NCBI Taxonomy" id="13818"/>
    <lineage>
        <taxon>Eukaryota</taxon>
        <taxon>Viridiplantae</taxon>
        <taxon>Streptophyta</taxon>
        <taxon>Embryophyta</taxon>
        <taxon>Tracheophyta</taxon>
        <taxon>Polypodiopsida</taxon>
        <taxon>Polypodiidae</taxon>
        <taxon>Polypodiales</taxon>
        <taxon>Pteridineae</taxon>
        <taxon>Pteridaceae</taxon>
        <taxon>Vittarioideae</taxon>
        <taxon>Adiantum</taxon>
    </lineage>
</organism>
<dbReference type="EMBL" id="JABFUD020000016">
    <property type="protein sequence ID" value="KAI5068624.1"/>
    <property type="molecule type" value="Genomic_DNA"/>
</dbReference>
<dbReference type="AlphaFoldDB" id="A0A9D4UJF4"/>
<feature type="signal peptide" evidence="1">
    <location>
        <begin position="1"/>
        <end position="30"/>
    </location>
</feature>
<keyword evidence="3" id="KW-1185">Reference proteome</keyword>
<evidence type="ECO:0000313" key="2">
    <source>
        <dbReference type="EMBL" id="KAI5068624.1"/>
    </source>
</evidence>
<feature type="chain" id="PRO_5038890161" evidence="1">
    <location>
        <begin position="31"/>
        <end position="149"/>
    </location>
</feature>
<comment type="caution">
    <text evidence="2">The sequence shown here is derived from an EMBL/GenBank/DDBJ whole genome shotgun (WGS) entry which is preliminary data.</text>
</comment>
<proteinExistence type="predicted"/>